<feature type="compositionally biased region" description="Basic residues" evidence="1">
    <location>
        <begin position="286"/>
        <end position="298"/>
    </location>
</feature>
<feature type="region of interest" description="Disordered" evidence="1">
    <location>
        <begin position="1"/>
        <end position="60"/>
    </location>
</feature>
<feature type="compositionally biased region" description="Polar residues" evidence="1">
    <location>
        <begin position="227"/>
        <end position="247"/>
    </location>
</feature>
<feature type="region of interest" description="Disordered" evidence="1">
    <location>
        <begin position="440"/>
        <end position="485"/>
    </location>
</feature>
<evidence type="ECO:0000256" key="1">
    <source>
        <dbReference type="SAM" id="MobiDB-lite"/>
    </source>
</evidence>
<evidence type="ECO:0000313" key="3">
    <source>
        <dbReference type="Proteomes" id="UP000294003"/>
    </source>
</evidence>
<name>A0ABY0HFX2_9PEZI</name>
<feature type="compositionally biased region" description="Polar residues" evidence="1">
    <location>
        <begin position="361"/>
        <end position="370"/>
    </location>
</feature>
<proteinExistence type="predicted"/>
<feature type="compositionally biased region" description="Polar residues" evidence="1">
    <location>
        <begin position="122"/>
        <end position="140"/>
    </location>
</feature>
<comment type="caution">
    <text evidence="2">The sequence shown here is derived from an EMBL/GenBank/DDBJ whole genome shotgun (WGS) entry which is preliminary data.</text>
</comment>
<feature type="region of interest" description="Disordered" evidence="1">
    <location>
        <begin position="117"/>
        <end position="184"/>
    </location>
</feature>
<feature type="region of interest" description="Disordered" evidence="1">
    <location>
        <begin position="595"/>
        <end position="618"/>
    </location>
</feature>
<protein>
    <submittedName>
        <fullName evidence="2">Uncharacterized protein</fullName>
    </submittedName>
</protein>
<accession>A0ABY0HFX2</accession>
<organism evidence="2 3">
    <name type="scientific">Monosporascus cannonballus</name>
    <dbReference type="NCBI Taxonomy" id="155416"/>
    <lineage>
        <taxon>Eukaryota</taxon>
        <taxon>Fungi</taxon>
        <taxon>Dikarya</taxon>
        <taxon>Ascomycota</taxon>
        <taxon>Pezizomycotina</taxon>
        <taxon>Sordariomycetes</taxon>
        <taxon>Xylariomycetidae</taxon>
        <taxon>Xylariales</taxon>
        <taxon>Xylariales incertae sedis</taxon>
        <taxon>Monosporascus</taxon>
    </lineage>
</organism>
<feature type="region of interest" description="Disordered" evidence="1">
    <location>
        <begin position="647"/>
        <end position="691"/>
    </location>
</feature>
<feature type="compositionally biased region" description="Basic and acidic residues" evidence="1">
    <location>
        <begin position="23"/>
        <end position="32"/>
    </location>
</feature>
<feature type="compositionally biased region" description="Basic and acidic residues" evidence="1">
    <location>
        <begin position="173"/>
        <end position="184"/>
    </location>
</feature>
<evidence type="ECO:0000313" key="2">
    <source>
        <dbReference type="EMBL" id="RYO89788.1"/>
    </source>
</evidence>
<feature type="compositionally biased region" description="Low complexity" evidence="1">
    <location>
        <begin position="276"/>
        <end position="285"/>
    </location>
</feature>
<sequence length="744" mass="81308">MPGSKIRRLMSHRRALSSVEPGNRSDSDEGAGHRGRNRRKDSWYIARRKKQPPEPFGLGRQHSVHEIFGPIPPLPAETPRSSGSSLCDCAHNAHPAPRPIALRRSCLCALPSKSDLSEESLGVSSATTYEDDGSPSQWSPESRHTKSPNLVRCDEEVVTPDSSSDFEEISSPRPEERARRSAERLGTRVSLEEYSPNVRQLIQEADEAFREVGSAIDGAKLVRYSHSDNTPRTSTLEEGASMSSSFTERPGPRTPDISPILKSPLRRRSRPGLATPDPAAPARSPSKPKRKKSKKGTKLPKPVRSLRKPVITKPIIKAAPRWTLTENVAELFTGRLFNKVEVDEMLTEAQLEEYKRRRMSQLKTQQMNDTSKSDTESIDTPVEPFHLDDLPSRIGSAGVKPTVQTPVENKTASPFFDDAEPHNFSLEGGRDELFLAPSPSENVRTDAGSAVSREANPVPPKKSLKGLMAGRKQPPGLPSIPETPLISSSNNELSLGLQLGNMQESVADSDYVYFQSSPCTMTVPAFKHGPIRFAKSDLIPEPSLGGADDGLDWTAFQMAILGGAGDWNSESDDTIRRQAAEEIDELVDWGESGDFGGVGALVGEEPEPSSPTSTVSAGEFSDISYNDIQEDNPYSAHHRWQTLRQQAAAQGLGLPGPKSSSLDEYQAPSSRNYAGAGAARPRKLADRESITSLPQSPMLDLRVIRSDNDGVDIVPMGYNLGHDLGDFLRWEAEHVYAGSYYPGA</sequence>
<reference evidence="2 3" key="1">
    <citation type="submission" date="2018-06" db="EMBL/GenBank/DDBJ databases">
        <title>Complete Genomes of Monosporascus.</title>
        <authorList>
            <person name="Robinson A.J."/>
            <person name="Natvig D.O."/>
        </authorList>
    </citation>
    <scope>NUCLEOTIDE SEQUENCE [LARGE SCALE GENOMIC DNA]</scope>
    <source>
        <strain evidence="2 3">CBS 609.92</strain>
    </source>
</reference>
<keyword evidence="3" id="KW-1185">Reference proteome</keyword>
<feature type="compositionally biased region" description="Basic residues" evidence="1">
    <location>
        <begin position="1"/>
        <end position="15"/>
    </location>
</feature>
<feature type="region of interest" description="Disordered" evidence="1">
    <location>
        <begin position="66"/>
        <end position="85"/>
    </location>
</feature>
<feature type="region of interest" description="Disordered" evidence="1">
    <location>
        <begin position="225"/>
        <end position="305"/>
    </location>
</feature>
<feature type="region of interest" description="Disordered" evidence="1">
    <location>
        <begin position="359"/>
        <end position="379"/>
    </location>
</feature>
<feature type="compositionally biased region" description="Polar residues" evidence="1">
    <location>
        <begin position="658"/>
        <end position="672"/>
    </location>
</feature>
<gene>
    <name evidence="2" type="ORF">DL762_003065</name>
</gene>
<dbReference type="EMBL" id="QJNS01000067">
    <property type="protein sequence ID" value="RYO89788.1"/>
    <property type="molecule type" value="Genomic_DNA"/>
</dbReference>
<dbReference type="Proteomes" id="UP000294003">
    <property type="component" value="Unassembled WGS sequence"/>
</dbReference>